<evidence type="ECO:0000256" key="1">
    <source>
        <dbReference type="ARBA" id="ARBA00022722"/>
    </source>
</evidence>
<protein>
    <submittedName>
        <fullName evidence="8">CRISPR-associated endonuclease Cas2</fullName>
    </submittedName>
</protein>
<evidence type="ECO:0000256" key="4">
    <source>
        <dbReference type="ARBA" id="ARBA00022801"/>
    </source>
</evidence>
<dbReference type="Gene3D" id="3.30.70.2650">
    <property type="match status" value="1"/>
</dbReference>
<evidence type="ECO:0000259" key="7">
    <source>
        <dbReference type="Pfam" id="PF20803"/>
    </source>
</evidence>
<dbReference type="AlphaFoldDB" id="A0A1G2CDC2"/>
<keyword evidence="4" id="KW-0378">Hydrolase</keyword>
<dbReference type="NCBIfam" id="TIGR01573">
    <property type="entry name" value="cas2"/>
    <property type="match status" value="1"/>
</dbReference>
<evidence type="ECO:0000256" key="3">
    <source>
        <dbReference type="ARBA" id="ARBA00022759"/>
    </source>
</evidence>
<dbReference type="STRING" id="1798650.A2945_00770"/>
<dbReference type="InterPro" id="IPR021127">
    <property type="entry name" value="CRISPR_associated_Cas2"/>
</dbReference>
<keyword evidence="1" id="KW-0540">Nuclease</keyword>
<dbReference type="InterPro" id="IPR048846">
    <property type="entry name" value="PaaX-like_central"/>
</dbReference>
<evidence type="ECO:0000313" key="9">
    <source>
        <dbReference type="Proteomes" id="UP000178880"/>
    </source>
</evidence>
<keyword evidence="6" id="KW-0051">Antiviral defense</keyword>
<evidence type="ECO:0000313" key="8">
    <source>
        <dbReference type="EMBL" id="OGY99375.1"/>
    </source>
</evidence>
<evidence type="ECO:0000256" key="6">
    <source>
        <dbReference type="ARBA" id="ARBA00023118"/>
    </source>
</evidence>
<keyword evidence="3 8" id="KW-0255">Endonuclease</keyword>
<dbReference type="EMBL" id="MHLA01000015">
    <property type="protein sequence ID" value="OGY99375.1"/>
    <property type="molecule type" value="Genomic_DNA"/>
</dbReference>
<organism evidence="8 9">
    <name type="scientific">Candidatus Liptonbacteria bacterium RIFCSPLOWO2_01_FULL_52_25</name>
    <dbReference type="NCBI Taxonomy" id="1798650"/>
    <lineage>
        <taxon>Bacteria</taxon>
        <taxon>Candidatus Liptoniibacteriota</taxon>
    </lineage>
</organism>
<dbReference type="GO" id="GO:0043571">
    <property type="term" value="P:maintenance of CRISPR repeat elements"/>
    <property type="evidence" value="ECO:0007669"/>
    <property type="project" value="InterPro"/>
</dbReference>
<evidence type="ECO:0000256" key="2">
    <source>
        <dbReference type="ARBA" id="ARBA00022723"/>
    </source>
</evidence>
<evidence type="ECO:0000256" key="5">
    <source>
        <dbReference type="ARBA" id="ARBA00022842"/>
    </source>
</evidence>
<gene>
    <name evidence="8" type="ORF">A2945_00770</name>
</gene>
<name>A0A1G2CDC2_9BACT</name>
<keyword evidence="5" id="KW-0460">Magnesium</keyword>
<accession>A0A1G2CDC2</accession>
<feature type="domain" description="Transcriptional repressor PaaX-like central Cas2-like" evidence="7">
    <location>
        <begin position="124"/>
        <end position="189"/>
    </location>
</feature>
<sequence length="206" mass="23528">MQGKRQLACEVLKILGGIVMSTAEVIDAVLSSPYGASYGQLQKRVRAAGRARETVERASRQQRVFYDLIHRLQKDGLIAKKGSTRGGQWHLTSKGRQELDTIRADSGNILRSSVYAKQPDTEIKIIAFDIPEKYRRKRRWLRAAIQRLGFSMLQKSVWIGKYKLPHEFIEDLHRAKLLPYIEILAVTKSGILKTITRGKNDRSFHV</sequence>
<reference evidence="8 9" key="1">
    <citation type="journal article" date="2016" name="Nat. Commun.">
        <title>Thousands of microbial genomes shed light on interconnected biogeochemical processes in an aquifer system.</title>
        <authorList>
            <person name="Anantharaman K."/>
            <person name="Brown C.T."/>
            <person name="Hug L.A."/>
            <person name="Sharon I."/>
            <person name="Castelle C.J."/>
            <person name="Probst A.J."/>
            <person name="Thomas B.C."/>
            <person name="Singh A."/>
            <person name="Wilkins M.J."/>
            <person name="Karaoz U."/>
            <person name="Brodie E.L."/>
            <person name="Williams K.H."/>
            <person name="Hubbard S.S."/>
            <person name="Banfield J.F."/>
        </authorList>
    </citation>
    <scope>NUCLEOTIDE SEQUENCE [LARGE SCALE GENOMIC DNA]</scope>
</reference>
<dbReference type="Pfam" id="PF20803">
    <property type="entry name" value="PaaX_M"/>
    <property type="match status" value="1"/>
</dbReference>
<dbReference type="GO" id="GO:0004521">
    <property type="term" value="F:RNA endonuclease activity"/>
    <property type="evidence" value="ECO:0007669"/>
    <property type="project" value="InterPro"/>
</dbReference>
<keyword evidence="2" id="KW-0479">Metal-binding</keyword>
<dbReference type="Proteomes" id="UP000178880">
    <property type="component" value="Unassembled WGS sequence"/>
</dbReference>
<comment type="caution">
    <text evidence="8">The sequence shown here is derived from an EMBL/GenBank/DDBJ whole genome shotgun (WGS) entry which is preliminary data.</text>
</comment>
<proteinExistence type="predicted"/>